<dbReference type="NCBIfam" id="TIGR00121">
    <property type="entry name" value="birA_ligase"/>
    <property type="match status" value="1"/>
</dbReference>
<proteinExistence type="predicted"/>
<dbReference type="InterPro" id="IPR004408">
    <property type="entry name" value="Biotin_CoA_COase_ligase"/>
</dbReference>
<dbReference type="KEGG" id="caml:H6X83_08385"/>
<dbReference type="InterPro" id="IPR045864">
    <property type="entry name" value="aa-tRNA-synth_II/BPL/LPL"/>
</dbReference>
<sequence length="265" mass="28459">MIQQQSALTPQEILHGLSTRVLGQKIDCLSVTDSTNTEVKKLAESGAPDGSTVTAERQTGGKGRLGRVWDSPPTGGLYFTVLLRGKHLPEPLTNITLLAGLAVCTALRELFCVDARIKWPNDIVVDSKKICGILAEAGFENGRVSWAAVGIGINVNNTAFPEELAYRATSLLLETGKPQSRCTVLQQVLEKFEPLLEVGILPQAYTDLCISLDKQVSFTQNRQTFIGQARGITPDGELLVVLPDNSTVAVGSGEVVVQGIYGEKV</sequence>
<dbReference type="EC" id="6.3.4.15" evidence="3"/>
<dbReference type="GO" id="GO:0016740">
    <property type="term" value="F:transferase activity"/>
    <property type="evidence" value="ECO:0007669"/>
    <property type="project" value="UniProtKB-ARBA"/>
</dbReference>
<gene>
    <name evidence="6" type="ORF">H6X83_08385</name>
</gene>
<dbReference type="AlphaFoldDB" id="A0A7G9WE70"/>
<dbReference type="PANTHER" id="PTHR12835">
    <property type="entry name" value="BIOTIN PROTEIN LIGASE"/>
    <property type="match status" value="1"/>
</dbReference>
<dbReference type="SUPFAM" id="SSF55681">
    <property type="entry name" value="Class II aaRS and biotin synthetases"/>
    <property type="match status" value="1"/>
</dbReference>
<evidence type="ECO:0000256" key="2">
    <source>
        <dbReference type="ARBA" id="ARBA00023267"/>
    </source>
</evidence>
<dbReference type="GO" id="GO:0004077">
    <property type="term" value="F:biotin--[biotin carboxyl-carrier protein] ligase activity"/>
    <property type="evidence" value="ECO:0007669"/>
    <property type="project" value="UniProtKB-EC"/>
</dbReference>
<evidence type="ECO:0000313" key="7">
    <source>
        <dbReference type="Proteomes" id="UP000516046"/>
    </source>
</evidence>
<evidence type="ECO:0000313" key="6">
    <source>
        <dbReference type="EMBL" id="QNO16982.1"/>
    </source>
</evidence>
<evidence type="ECO:0000256" key="4">
    <source>
        <dbReference type="SAM" id="MobiDB-lite"/>
    </source>
</evidence>
<dbReference type="InterPro" id="IPR003142">
    <property type="entry name" value="BPL_C"/>
</dbReference>
<dbReference type="CDD" id="cd16442">
    <property type="entry name" value="BPL"/>
    <property type="match status" value="1"/>
</dbReference>
<accession>A0A7G9WE70</accession>
<reference evidence="6 7" key="1">
    <citation type="submission" date="2020-08" db="EMBL/GenBank/DDBJ databases">
        <authorList>
            <person name="Ren C."/>
            <person name="Gu Y."/>
            <person name="Xu Y."/>
        </authorList>
    </citation>
    <scope>NUCLEOTIDE SEQUENCE [LARGE SCALE GENOMIC DNA]</scope>
    <source>
        <strain evidence="6 7">LBM18003</strain>
    </source>
</reference>
<dbReference type="Pfam" id="PF03099">
    <property type="entry name" value="BPL_LplA_LipB"/>
    <property type="match status" value="1"/>
</dbReference>
<dbReference type="EMBL" id="CP060696">
    <property type="protein sequence ID" value="QNO16982.1"/>
    <property type="molecule type" value="Genomic_DNA"/>
</dbReference>
<keyword evidence="2" id="KW-0092">Biotin</keyword>
<dbReference type="InterPro" id="IPR004143">
    <property type="entry name" value="BPL_LPL_catalytic"/>
</dbReference>
<dbReference type="GO" id="GO:0005737">
    <property type="term" value="C:cytoplasm"/>
    <property type="evidence" value="ECO:0007669"/>
    <property type="project" value="TreeGrafter"/>
</dbReference>
<name>A0A7G9WE70_9FIRM</name>
<evidence type="ECO:0000256" key="1">
    <source>
        <dbReference type="ARBA" id="ARBA00022598"/>
    </source>
</evidence>
<dbReference type="Proteomes" id="UP000516046">
    <property type="component" value="Chromosome"/>
</dbReference>
<protein>
    <recommendedName>
        <fullName evidence="3">biotin--[biotin carboxyl-carrier protein] ligase</fullName>
        <ecNumber evidence="3">6.3.4.15</ecNumber>
    </recommendedName>
</protein>
<evidence type="ECO:0000256" key="3">
    <source>
        <dbReference type="ARBA" id="ARBA00024227"/>
    </source>
</evidence>
<dbReference type="Pfam" id="PF02237">
    <property type="entry name" value="BPL_C"/>
    <property type="match status" value="1"/>
</dbReference>
<dbReference type="Gene3D" id="3.30.930.10">
    <property type="entry name" value="Bira Bifunctional Protein, Domain 2"/>
    <property type="match status" value="1"/>
</dbReference>
<dbReference type="Gene3D" id="2.30.30.100">
    <property type="match status" value="1"/>
</dbReference>
<organism evidence="6 7">
    <name type="scientific">Caproicibacterium amylolyticum</name>
    <dbReference type="NCBI Taxonomy" id="2766537"/>
    <lineage>
        <taxon>Bacteria</taxon>
        <taxon>Bacillati</taxon>
        <taxon>Bacillota</taxon>
        <taxon>Clostridia</taxon>
        <taxon>Eubacteriales</taxon>
        <taxon>Oscillospiraceae</taxon>
        <taxon>Caproicibacterium</taxon>
    </lineage>
</organism>
<feature type="region of interest" description="Disordered" evidence="4">
    <location>
        <begin position="43"/>
        <end position="66"/>
    </location>
</feature>
<dbReference type="PROSITE" id="PS51733">
    <property type="entry name" value="BPL_LPL_CATALYTIC"/>
    <property type="match status" value="1"/>
</dbReference>
<keyword evidence="7" id="KW-1185">Reference proteome</keyword>
<dbReference type="PANTHER" id="PTHR12835:SF5">
    <property type="entry name" value="BIOTIN--PROTEIN LIGASE"/>
    <property type="match status" value="1"/>
</dbReference>
<feature type="domain" description="BPL/LPL catalytic" evidence="5">
    <location>
        <begin position="11"/>
        <end position="200"/>
    </location>
</feature>
<keyword evidence="1 6" id="KW-0436">Ligase</keyword>
<dbReference type="GO" id="GO:0009249">
    <property type="term" value="P:protein lipoylation"/>
    <property type="evidence" value="ECO:0007669"/>
    <property type="project" value="UniProtKB-ARBA"/>
</dbReference>
<evidence type="ECO:0000259" key="5">
    <source>
        <dbReference type="PROSITE" id="PS51733"/>
    </source>
</evidence>
<dbReference type="RefSeq" id="WP_212506049.1">
    <property type="nucleotide sequence ID" value="NZ_CP060696.1"/>
</dbReference>